<comment type="caution">
    <text evidence="1">The sequence shown here is derived from an EMBL/GenBank/DDBJ whole genome shotgun (WGS) entry which is preliminary data.</text>
</comment>
<gene>
    <name evidence="1" type="ORF">RJJ37_08525</name>
</gene>
<proteinExistence type="predicted"/>
<dbReference type="Proteomes" id="UP001269402">
    <property type="component" value="Unassembled WGS sequence"/>
</dbReference>
<protein>
    <submittedName>
        <fullName evidence="1">Uncharacterized protein</fullName>
    </submittedName>
</protein>
<name>A0AAW8P082_9HYPH</name>
<dbReference type="AlphaFoldDB" id="A0AAW8P082"/>
<keyword evidence="2" id="KW-1185">Reference proteome</keyword>
<evidence type="ECO:0000313" key="1">
    <source>
        <dbReference type="EMBL" id="MDR9759681.1"/>
    </source>
</evidence>
<evidence type="ECO:0000313" key="2">
    <source>
        <dbReference type="Proteomes" id="UP001269402"/>
    </source>
</evidence>
<dbReference type="RefSeq" id="WP_310804487.1">
    <property type="nucleotide sequence ID" value="NZ_JAVLSG010000002.1"/>
</dbReference>
<organism evidence="1 2">
    <name type="scientific">Rhizobium redzepovicii</name>
    <dbReference type="NCBI Taxonomy" id="2867518"/>
    <lineage>
        <taxon>Bacteria</taxon>
        <taxon>Pseudomonadati</taxon>
        <taxon>Pseudomonadota</taxon>
        <taxon>Alphaproteobacteria</taxon>
        <taxon>Hyphomicrobiales</taxon>
        <taxon>Rhizobiaceae</taxon>
        <taxon>Rhizobium/Agrobacterium group</taxon>
        <taxon>Rhizobium</taxon>
    </lineage>
</organism>
<dbReference type="EMBL" id="JAVLSH010000003">
    <property type="protein sequence ID" value="MDR9759681.1"/>
    <property type="molecule type" value="Genomic_DNA"/>
</dbReference>
<sequence length="63" mass="6822">MVVYLEGSEEGERLIHSSRGLVIVRNRIALESFAADAYNLPGISGPDLPGIRYQSSRAPIAAH</sequence>
<reference evidence="2" key="1">
    <citation type="submission" date="2023-07" db="EMBL/GenBank/DDBJ databases">
        <title>Genomic characterization of faba bean (Vicia faba) microsymbionts in Mexican soils.</title>
        <authorList>
            <person name="Rivera Orduna F.N."/>
            <person name="Guevara-Luna J."/>
            <person name="Yan J."/>
            <person name="Arroyo-Herrera I."/>
            <person name="Li Y."/>
            <person name="Vasquez-Murrieta M.S."/>
            <person name="Wang E.T."/>
        </authorList>
    </citation>
    <scope>NUCLEOTIDE SEQUENCE [LARGE SCALE GENOMIC DNA]</scope>
    <source>
        <strain evidence="2">CH6</strain>
    </source>
</reference>
<accession>A0AAW8P082</accession>